<sequence>MEAYQPLLASSQSAFNSLLLTGISSSTSTHLFAVPHAGPSDNFAGKFVLEWVKTPRRSIPIGNIKDSLPSLISGFDPSPTSARVRVGSTTFAEPAVPVQVRPPPCPTETIFSGPEALRTTRIEAAFNEGRQRTLNLPPCFPTLPGYRAAARQHPKAWRSASFDTEFKEIFRTWATTHHPDVANDIMGRFQPADGNPDEALVLLIMHWPPESDTTVALSEQRQGSQTFIRAGFNLGLLISYYNFLAVHLPTQSQLKDYDNVPELTRKRLNRGTSDIKRAHAKHIIERCKRSGLYQMTIVFGATCRDMLAEALKMAEADNELVVEEINICYRALLPIEMGLPCEETTAAAFCHTHDNAPSAATRFAPSLPKSATIASVCIANIPLDAQLRASAVFYDKSHGKTVPYHELSASLVDRFTKIASKIEQDALEAMGTLSQEFADTL</sequence>
<dbReference type="GeneID" id="39588651"/>
<keyword evidence="2" id="KW-1185">Reference proteome</keyword>
<proteinExistence type="predicted"/>
<evidence type="ECO:0000313" key="1">
    <source>
        <dbReference type="EMBL" id="RSH85923.1"/>
    </source>
</evidence>
<reference evidence="1 2" key="1">
    <citation type="submission" date="2018-11" db="EMBL/GenBank/DDBJ databases">
        <title>Genome sequence of Apiotrichum porosum DSM 27194.</title>
        <authorList>
            <person name="Aliyu H."/>
            <person name="Gorte O."/>
            <person name="Ochsenreither K."/>
        </authorList>
    </citation>
    <scope>NUCLEOTIDE SEQUENCE [LARGE SCALE GENOMIC DNA]</scope>
    <source>
        <strain evidence="1 2">DSM 27194</strain>
    </source>
</reference>
<dbReference type="EMBL" id="RSCE01000002">
    <property type="protein sequence ID" value="RSH85923.1"/>
    <property type="molecule type" value="Genomic_DNA"/>
</dbReference>
<gene>
    <name evidence="1" type="ORF">EHS24_004108</name>
</gene>
<dbReference type="AlphaFoldDB" id="A0A427Y4B9"/>
<accession>A0A427Y4B9</accession>
<dbReference type="RefSeq" id="XP_028478708.1">
    <property type="nucleotide sequence ID" value="XM_028619736.1"/>
</dbReference>
<comment type="caution">
    <text evidence="1">The sequence shown here is derived from an EMBL/GenBank/DDBJ whole genome shotgun (WGS) entry which is preliminary data.</text>
</comment>
<organism evidence="1 2">
    <name type="scientific">Apiotrichum porosum</name>
    <dbReference type="NCBI Taxonomy" id="105984"/>
    <lineage>
        <taxon>Eukaryota</taxon>
        <taxon>Fungi</taxon>
        <taxon>Dikarya</taxon>
        <taxon>Basidiomycota</taxon>
        <taxon>Agaricomycotina</taxon>
        <taxon>Tremellomycetes</taxon>
        <taxon>Trichosporonales</taxon>
        <taxon>Trichosporonaceae</taxon>
        <taxon>Apiotrichum</taxon>
    </lineage>
</organism>
<dbReference type="Proteomes" id="UP000279236">
    <property type="component" value="Unassembled WGS sequence"/>
</dbReference>
<protein>
    <submittedName>
        <fullName evidence="1">Uncharacterized protein</fullName>
    </submittedName>
</protein>
<evidence type="ECO:0000313" key="2">
    <source>
        <dbReference type="Proteomes" id="UP000279236"/>
    </source>
</evidence>
<name>A0A427Y4B9_9TREE</name>